<dbReference type="Proteomes" id="UP000159358">
    <property type="component" value="Segment"/>
</dbReference>
<name>Q9E1Z2_CHV9D</name>
<evidence type="ECO:0000256" key="2">
    <source>
        <dbReference type="ARBA" id="ARBA00022562"/>
    </source>
</evidence>
<evidence type="ECO:0000256" key="7">
    <source>
        <dbReference type="ARBA" id="ARBA00023136"/>
    </source>
</evidence>
<evidence type="ECO:0000256" key="5">
    <source>
        <dbReference type="ARBA" id="ARBA00022921"/>
    </source>
</evidence>
<protein>
    <submittedName>
        <fullName evidence="10">Uncharacterized protein</fullName>
    </submittedName>
</protein>
<keyword evidence="3 9" id="KW-0812">Transmembrane</keyword>
<keyword evidence="11" id="KW-1185">Reference proteome</keyword>
<evidence type="ECO:0000256" key="1">
    <source>
        <dbReference type="ARBA" id="ARBA00022553"/>
    </source>
</evidence>
<keyword evidence="7 9" id="KW-0472">Membrane</keyword>
<evidence type="ECO:0000313" key="10">
    <source>
        <dbReference type="EMBL" id="AAG27197.1"/>
    </source>
</evidence>
<feature type="transmembrane region" description="Helical" evidence="9">
    <location>
        <begin position="191"/>
        <end position="213"/>
    </location>
</feature>
<evidence type="ECO:0000256" key="9">
    <source>
        <dbReference type="SAM" id="Phobius"/>
    </source>
</evidence>
<evidence type="ECO:0000256" key="3">
    <source>
        <dbReference type="ARBA" id="ARBA00022692"/>
    </source>
</evidence>
<dbReference type="KEGG" id="vg:920513"/>
<evidence type="ECO:0000256" key="4">
    <source>
        <dbReference type="ARBA" id="ARBA00022870"/>
    </source>
</evidence>
<evidence type="ECO:0000256" key="6">
    <source>
        <dbReference type="ARBA" id="ARBA00022989"/>
    </source>
</evidence>
<dbReference type="RefSeq" id="NP_077439.1">
    <property type="nucleotide sequence ID" value="NC_002686.2"/>
</dbReference>
<dbReference type="GeneID" id="920513"/>
<dbReference type="EMBL" id="AF275348">
    <property type="protein sequence ID" value="AAG27197.1"/>
    <property type="molecule type" value="Genomic_DNA"/>
</dbReference>
<organism evidence="10 11">
    <name type="scientific">Cercopithecine herpesvirus 9 (strain DHV)</name>
    <name type="common">CeHV-9</name>
    <name type="synonym">Simian varicella virus</name>
    <dbReference type="NCBI Taxonomy" id="36348"/>
    <lineage>
        <taxon>Viruses</taxon>
        <taxon>Duplodnaviria</taxon>
        <taxon>Heunggongvirae</taxon>
        <taxon>Peploviricota</taxon>
        <taxon>Herviviricetes</taxon>
        <taxon>Herpesvirales</taxon>
        <taxon>Orthoherpesviridae</taxon>
        <taxon>Alphaherpesvirinae</taxon>
        <taxon>Varicellovirus</taxon>
        <taxon>Varicellovirus cercopithecinealpha9</taxon>
    </lineage>
</organism>
<dbReference type="Pfam" id="PF04541">
    <property type="entry name" value="Herpes_U34"/>
    <property type="match status" value="1"/>
</dbReference>
<keyword evidence="2" id="KW-1048">Host nucleus</keyword>
<keyword evidence="1" id="KW-0597">Phosphoprotein</keyword>
<sequence length="214" mass="23944">MEKTTYRKLSPVEYVMRLMANWAECVCDPYIKIQNTGVSVLFQGYFFRPTNAPVAAISIDSNNVILSSTLSTGLSLSALEAIKRGGGIDKRPLQAMMWINCFVRMPYVQLAFRFMGPEDPTRTHRLLTRATDACVYKKTHGMSDDNRVKWRKLSNKSMCKNYVSNAKTCEPVSSLMEEKGTVGKIPFPPPYSFYAAIIIASISAVTLGAVLCFR</sequence>
<comment type="subcellular location">
    <subcellularLocation>
        <location evidence="8">Host nucleus inner membrane</location>
        <topology evidence="8">Single-pass membrane protein</topology>
    </subcellularLocation>
</comment>
<evidence type="ECO:0000256" key="8">
    <source>
        <dbReference type="ARBA" id="ARBA00043948"/>
    </source>
</evidence>
<reference evidence="10 11" key="1">
    <citation type="journal article" date="2001" name="Virology">
        <title>The DNA sequence of the simian varicella virus genome.</title>
        <authorList>
            <person name="Gray W.L."/>
            <person name="Starnes H.B."/>
            <person name="White M.W."/>
            <person name="Mahalingam R."/>
        </authorList>
    </citation>
    <scope>NUCLEOTIDE SEQUENCE [LARGE SCALE GENOMIC DNA]</scope>
</reference>
<proteinExistence type="predicted"/>
<keyword evidence="4" id="KW-1043">Host membrane</keyword>
<accession>Q9E1Z2</accession>
<dbReference type="InterPro" id="IPR007626">
    <property type="entry name" value="Herpesvirus_viron_egress-type"/>
</dbReference>
<evidence type="ECO:0000313" key="11">
    <source>
        <dbReference type="Proteomes" id="UP000159358"/>
    </source>
</evidence>
<keyword evidence="6 9" id="KW-1133">Transmembrane helix</keyword>
<keyword evidence="5" id="KW-0426">Late protein</keyword>
<organismHost>
    <name type="scientific">Chlorocebus aethiops</name>
    <name type="common">Green monkey</name>
    <name type="synonym">Cercopithecus aethiops</name>
    <dbReference type="NCBI Taxonomy" id="9534"/>
</organismHost>
<dbReference type="GO" id="GO:0044201">
    <property type="term" value="C:host cell nuclear inner membrane"/>
    <property type="evidence" value="ECO:0007669"/>
    <property type="project" value="UniProtKB-SubCell"/>
</dbReference>